<evidence type="ECO:0000256" key="4">
    <source>
        <dbReference type="PROSITE-ProRule" id="PRU00134"/>
    </source>
</evidence>
<evidence type="ECO:0000313" key="8">
    <source>
        <dbReference type="Proteomes" id="UP001162156"/>
    </source>
</evidence>
<sequence length="253" mass="29410">MSVIELGFLEKCEPWQVESRLFPSKVGGKPAWLDLENLPTSEQLQCKKCQQTMIFLCQIYAPYEDNVHLSLDNYLSNFHRTLFVFVCRNLKCCQRNNSENVKVLRSSLQRDNKFYSYDPPEDIPNPEFSLSKWVKLCNLCGCLSSKQCSKCKNAHYCSRRHQVIDWKEGHKKECGADISVKRHSKVLFPEWEIITEPEETDIKVATEEEELEKFNQLEKEGKTGTMSDVSETDLDAHATTEKDKVFAKFHKKN</sequence>
<proteinExistence type="predicted"/>
<name>A0AAV8ZJ44_9CUCU</name>
<keyword evidence="8" id="KW-1185">Reference proteome</keyword>
<dbReference type="AlphaFoldDB" id="A0AAV8ZJ44"/>
<dbReference type="SUPFAM" id="SSF144232">
    <property type="entry name" value="HIT/MYND zinc finger-like"/>
    <property type="match status" value="1"/>
</dbReference>
<dbReference type="Proteomes" id="UP001162156">
    <property type="component" value="Unassembled WGS sequence"/>
</dbReference>
<evidence type="ECO:0000313" key="7">
    <source>
        <dbReference type="EMBL" id="KAJ8963930.1"/>
    </source>
</evidence>
<gene>
    <name evidence="7" type="ORF">NQ314_005259</name>
</gene>
<feature type="region of interest" description="Disordered" evidence="5">
    <location>
        <begin position="214"/>
        <end position="236"/>
    </location>
</feature>
<dbReference type="InterPro" id="IPR002893">
    <property type="entry name" value="Znf_MYND"/>
</dbReference>
<protein>
    <recommendedName>
        <fullName evidence="6">MYND-type domain-containing protein</fullName>
    </recommendedName>
</protein>
<dbReference type="EMBL" id="JANEYF010001459">
    <property type="protein sequence ID" value="KAJ8963930.1"/>
    <property type="molecule type" value="Genomic_DNA"/>
</dbReference>
<dbReference type="PROSITE" id="PS50865">
    <property type="entry name" value="ZF_MYND_2"/>
    <property type="match status" value="1"/>
</dbReference>
<dbReference type="PANTHER" id="PTHR12298">
    <property type="entry name" value="PCDC2 PROGRAMMED CELL DEATH PROTEIN 2 -RELATED"/>
    <property type="match status" value="1"/>
</dbReference>
<keyword evidence="3" id="KW-0862">Zinc</keyword>
<dbReference type="GO" id="GO:0005634">
    <property type="term" value="C:nucleus"/>
    <property type="evidence" value="ECO:0007669"/>
    <property type="project" value="TreeGrafter"/>
</dbReference>
<keyword evidence="2 4" id="KW-0863">Zinc-finger</keyword>
<keyword evidence="1" id="KW-0479">Metal-binding</keyword>
<accession>A0AAV8ZJ44</accession>
<dbReference type="Pfam" id="PF01753">
    <property type="entry name" value="zf-MYND"/>
    <property type="match status" value="1"/>
</dbReference>
<evidence type="ECO:0000256" key="2">
    <source>
        <dbReference type="ARBA" id="ARBA00022771"/>
    </source>
</evidence>
<organism evidence="7 8">
    <name type="scientific">Rhamnusium bicolor</name>
    <dbReference type="NCBI Taxonomy" id="1586634"/>
    <lineage>
        <taxon>Eukaryota</taxon>
        <taxon>Metazoa</taxon>
        <taxon>Ecdysozoa</taxon>
        <taxon>Arthropoda</taxon>
        <taxon>Hexapoda</taxon>
        <taxon>Insecta</taxon>
        <taxon>Pterygota</taxon>
        <taxon>Neoptera</taxon>
        <taxon>Endopterygota</taxon>
        <taxon>Coleoptera</taxon>
        <taxon>Polyphaga</taxon>
        <taxon>Cucujiformia</taxon>
        <taxon>Chrysomeloidea</taxon>
        <taxon>Cerambycidae</taxon>
        <taxon>Lepturinae</taxon>
        <taxon>Rhagiini</taxon>
        <taxon>Rhamnusium</taxon>
    </lineage>
</organism>
<dbReference type="PROSITE" id="PS01360">
    <property type="entry name" value="ZF_MYND_1"/>
    <property type="match status" value="1"/>
</dbReference>
<dbReference type="PANTHER" id="PTHR12298:SF4">
    <property type="entry name" value="PROGRAMMED CELL DEATH PROTEIN 2"/>
    <property type="match status" value="1"/>
</dbReference>
<feature type="domain" description="MYND-type" evidence="6">
    <location>
        <begin position="137"/>
        <end position="174"/>
    </location>
</feature>
<evidence type="ECO:0000259" key="6">
    <source>
        <dbReference type="PROSITE" id="PS50865"/>
    </source>
</evidence>
<dbReference type="Gene3D" id="6.10.140.2220">
    <property type="match status" value="1"/>
</dbReference>
<evidence type="ECO:0000256" key="3">
    <source>
        <dbReference type="ARBA" id="ARBA00022833"/>
    </source>
</evidence>
<dbReference type="GO" id="GO:0008270">
    <property type="term" value="F:zinc ion binding"/>
    <property type="evidence" value="ECO:0007669"/>
    <property type="project" value="UniProtKB-KW"/>
</dbReference>
<evidence type="ECO:0000256" key="5">
    <source>
        <dbReference type="SAM" id="MobiDB-lite"/>
    </source>
</evidence>
<comment type="caution">
    <text evidence="7">The sequence shown here is derived from an EMBL/GenBank/DDBJ whole genome shotgun (WGS) entry which is preliminary data.</text>
</comment>
<reference evidence="7" key="1">
    <citation type="journal article" date="2023" name="Insect Mol. Biol.">
        <title>Genome sequencing provides insights into the evolution of gene families encoding plant cell wall-degrading enzymes in longhorned beetles.</title>
        <authorList>
            <person name="Shin N.R."/>
            <person name="Okamura Y."/>
            <person name="Kirsch R."/>
            <person name="Pauchet Y."/>
        </authorList>
    </citation>
    <scope>NUCLEOTIDE SEQUENCE</scope>
    <source>
        <strain evidence="7">RBIC_L_NR</strain>
    </source>
</reference>
<evidence type="ECO:0000256" key="1">
    <source>
        <dbReference type="ARBA" id="ARBA00022723"/>
    </source>
</evidence>